<keyword evidence="8" id="KW-1185">Reference proteome</keyword>
<sequence>MADNDHNKDKKFKDNVDDKDKKHIVDDEDEYVDNAPSIVLTSKRKMLIILMLLSAVFALWFLFKEDKSTEERVDSTSDKNIVVGKSAEVGIPESDRIINNVVDAVGAEQYAGIDSLPKLDISEKSVTPPPLVIPSVPVPEPVQPLDVGNLDVPSLPVEPEPIVAPLAPPVVIPSSPSNKPLIPPGLDIGGDSGNSGDNGRNSNMIVFGAGSGSGVGSASGAIANNAFPGGFDPSNPLSGAKGLVDSIAADKQISVNDSIPPAQTSAGQIMATAYGRRETMVAQGKVVDIVLETAINTDLQGTVRAVVSRDVYSEGGNNVLIPRGSRVIGNYAASGDNARTRLDIAWTRVMRSDGIDLITDAKAIDNLGRNGASGEVDFKIIEAIRNALLVSSITISTAALAQKIAGNDKVATTQDQDGKVSILAQPIDSAIKDSSQQISKALTDAVKRGVSTKPIIKIDQGTKLKIFVNQDIIFSRSIANLNKVN</sequence>
<evidence type="ECO:0000256" key="6">
    <source>
        <dbReference type="SAM" id="Phobius"/>
    </source>
</evidence>
<dbReference type="Pfam" id="PF03743">
    <property type="entry name" value="TrbI"/>
    <property type="match status" value="1"/>
</dbReference>
<keyword evidence="3 6" id="KW-0812">Transmembrane</keyword>
<protein>
    <submittedName>
        <fullName evidence="7">Type IV secretion system protein VirB10</fullName>
    </submittedName>
</protein>
<evidence type="ECO:0000256" key="5">
    <source>
        <dbReference type="ARBA" id="ARBA00023136"/>
    </source>
</evidence>
<organism evidence="7 8">
    <name type="scientific">Candidatus Xenohaliotis californiensis</name>
    <dbReference type="NCBI Taxonomy" id="84677"/>
    <lineage>
        <taxon>Bacteria</taxon>
        <taxon>Pseudomonadati</taxon>
        <taxon>Pseudomonadota</taxon>
        <taxon>Alphaproteobacteria</taxon>
        <taxon>Rickettsiales</taxon>
        <taxon>Anaplasmataceae</taxon>
        <taxon>Candidatus Xenohaliotis</taxon>
    </lineage>
</organism>
<comment type="caution">
    <text evidence="7">The sequence shown here is derived from an EMBL/GenBank/DDBJ whole genome shotgun (WGS) entry which is preliminary data.</text>
</comment>
<proteinExistence type="inferred from homology"/>
<dbReference type="EMBL" id="CAWVOK010000006">
    <property type="protein sequence ID" value="CAK8162443.1"/>
    <property type="molecule type" value="Genomic_DNA"/>
</dbReference>
<evidence type="ECO:0000256" key="4">
    <source>
        <dbReference type="ARBA" id="ARBA00022989"/>
    </source>
</evidence>
<dbReference type="RefSeq" id="WP_338363481.1">
    <property type="nucleotide sequence ID" value="NZ_CAWVOK010000006.1"/>
</dbReference>
<gene>
    <name evidence="7" type="ORF">CAXC1_150037</name>
</gene>
<feature type="transmembrane region" description="Helical" evidence="6">
    <location>
        <begin position="46"/>
        <end position="63"/>
    </location>
</feature>
<comment type="subcellular location">
    <subcellularLocation>
        <location evidence="1">Membrane</location>
        <topology evidence="1">Single-pass membrane protein</topology>
    </subcellularLocation>
</comment>
<dbReference type="InterPro" id="IPR005498">
    <property type="entry name" value="T4SS_VirB10/TraB/TrbI"/>
</dbReference>
<evidence type="ECO:0000313" key="8">
    <source>
        <dbReference type="Proteomes" id="UP001314181"/>
    </source>
</evidence>
<name>A0ABP0EWB9_9RICK</name>
<comment type="similarity">
    <text evidence="2">Belongs to the TrbI/VirB10 family.</text>
</comment>
<dbReference type="InterPro" id="IPR042217">
    <property type="entry name" value="T4SS_VirB10/TrbI"/>
</dbReference>
<dbReference type="Proteomes" id="UP001314181">
    <property type="component" value="Unassembled WGS sequence"/>
</dbReference>
<evidence type="ECO:0000256" key="1">
    <source>
        <dbReference type="ARBA" id="ARBA00004167"/>
    </source>
</evidence>
<reference evidence="7 8" key="1">
    <citation type="submission" date="2024-01" db="EMBL/GenBank/DDBJ databases">
        <authorList>
            <person name="Kunselman E."/>
        </authorList>
    </citation>
    <scope>NUCLEOTIDE SEQUENCE [LARGE SCALE GENOMIC DNA]</scope>
    <source>
        <strain evidence="7">2 abalone samples</strain>
    </source>
</reference>
<dbReference type="Gene3D" id="2.40.128.260">
    <property type="entry name" value="Type IV secretion system, VirB10/TraB/TrbI"/>
    <property type="match status" value="1"/>
</dbReference>
<evidence type="ECO:0000313" key="7">
    <source>
        <dbReference type="EMBL" id="CAK8162443.1"/>
    </source>
</evidence>
<accession>A0ABP0EWB9</accession>
<evidence type="ECO:0000256" key="2">
    <source>
        <dbReference type="ARBA" id="ARBA00010265"/>
    </source>
</evidence>
<evidence type="ECO:0000256" key="3">
    <source>
        <dbReference type="ARBA" id="ARBA00022692"/>
    </source>
</evidence>
<dbReference type="CDD" id="cd16429">
    <property type="entry name" value="VirB10"/>
    <property type="match status" value="1"/>
</dbReference>
<keyword evidence="5 6" id="KW-0472">Membrane</keyword>
<keyword evidence="4 6" id="KW-1133">Transmembrane helix</keyword>